<dbReference type="PANTHER" id="PTHR10566:SF113">
    <property type="entry name" value="PROTEIN ACTIVITY OF BC1 COMPLEX KINASE 7, CHLOROPLASTIC"/>
    <property type="match status" value="1"/>
</dbReference>
<dbReference type="GO" id="GO:0005524">
    <property type="term" value="F:ATP binding"/>
    <property type="evidence" value="ECO:0007669"/>
    <property type="project" value="InterPro"/>
</dbReference>
<evidence type="ECO:0000256" key="1">
    <source>
        <dbReference type="ARBA" id="ARBA00009670"/>
    </source>
</evidence>
<comment type="similarity">
    <text evidence="1">Belongs to the protein kinase superfamily. ADCK protein kinase family.</text>
</comment>
<feature type="transmembrane region" description="Helical" evidence="2">
    <location>
        <begin position="498"/>
        <end position="519"/>
    </location>
</feature>
<evidence type="ECO:0000259" key="3">
    <source>
        <dbReference type="PROSITE" id="PS50011"/>
    </source>
</evidence>
<gene>
    <name evidence="4" type="ORF">MTY_0982</name>
</gene>
<keyword evidence="2" id="KW-1133">Transmembrane helix</keyword>
<reference evidence="4" key="1">
    <citation type="journal article" date="2014" name="Gene">
        <title>Genome-guided analysis of transformation efficiency and carbon dioxide assimilation by Moorella thermoacetica Y72.</title>
        <authorList>
            <person name="Tsukahara K."/>
            <person name="Kita A."/>
            <person name="Nakashimada Y."/>
            <person name="Hoshino T."/>
            <person name="Murakami K."/>
        </authorList>
    </citation>
    <scope>NUCLEOTIDE SEQUENCE [LARGE SCALE GENOMIC DNA]</scope>
    <source>
        <strain evidence="4">Y72</strain>
    </source>
</reference>
<dbReference type="GO" id="GO:0004672">
    <property type="term" value="F:protein kinase activity"/>
    <property type="evidence" value="ECO:0007669"/>
    <property type="project" value="InterPro"/>
</dbReference>
<feature type="transmembrane region" description="Helical" evidence="2">
    <location>
        <begin position="525"/>
        <end position="548"/>
    </location>
</feature>
<dbReference type="PROSITE" id="PS50011">
    <property type="entry name" value="PROTEIN_KINASE_DOM"/>
    <property type="match status" value="1"/>
</dbReference>
<keyword evidence="2" id="KW-0812">Transmembrane</keyword>
<evidence type="ECO:0000256" key="2">
    <source>
        <dbReference type="SAM" id="Phobius"/>
    </source>
</evidence>
<keyword evidence="4" id="KW-0808">Transferase</keyword>
<keyword evidence="4" id="KW-0418">Kinase</keyword>
<dbReference type="CDD" id="cd05121">
    <property type="entry name" value="ABC1_ADCK3-like"/>
    <property type="match status" value="1"/>
</dbReference>
<dbReference type="Pfam" id="PF03109">
    <property type="entry name" value="ABC1"/>
    <property type="match status" value="1"/>
</dbReference>
<name>A0A0S6UDF8_NEOTH</name>
<evidence type="ECO:0000313" key="4">
    <source>
        <dbReference type="EMBL" id="GAF25646.1"/>
    </source>
</evidence>
<dbReference type="AlphaFoldDB" id="A0A0S6UDF8"/>
<dbReference type="InterPro" id="IPR011009">
    <property type="entry name" value="Kinase-like_dom_sf"/>
</dbReference>
<dbReference type="Gene3D" id="1.10.510.10">
    <property type="entry name" value="Transferase(Phosphotransferase) domain 1"/>
    <property type="match status" value="1"/>
</dbReference>
<dbReference type="SUPFAM" id="SSF56112">
    <property type="entry name" value="Protein kinase-like (PK-like)"/>
    <property type="match status" value="1"/>
</dbReference>
<dbReference type="PANTHER" id="PTHR10566">
    <property type="entry name" value="CHAPERONE-ACTIVITY OF BC1 COMPLEX CABC1 -RELATED"/>
    <property type="match status" value="1"/>
</dbReference>
<dbReference type="InterPro" id="IPR050154">
    <property type="entry name" value="UbiB_kinase"/>
</dbReference>
<proteinExistence type="inferred from homology"/>
<dbReference type="EMBL" id="DF238840">
    <property type="protein sequence ID" value="GAF25646.1"/>
    <property type="molecule type" value="Genomic_DNA"/>
</dbReference>
<dbReference type="InterPro" id="IPR004147">
    <property type="entry name" value="ABC1_dom"/>
</dbReference>
<accession>A0A0S6UDF8</accession>
<keyword evidence="2" id="KW-0472">Membrane</keyword>
<dbReference type="Proteomes" id="UP000063718">
    <property type="component" value="Unassembled WGS sequence"/>
</dbReference>
<sequence>MFTREARILLTRHYRYLQRYTEVATVLLRHGWQAYCETRPRRAPARRPLVTGREPGDPVYRHLRLAFEELGPVFIKLGQLLSTRPDLIPTEMAAEFSYLQDRVRPLAPDVIRQQVFRELGTAPEKAFSYFDYQPLAAASIAQVHKARLPGGQEVAVKVQRPQLDGVVVTDLAVLENLGRRFKGTVVGRICALEEILATFRRQIERELDFTVEALAMENFRRLYREFPQIVVPRVYWDYTTRGLLTMDYLAGKRLSDWYGKGTDCQRAALLIKALLAPFFQEGIFHGDPHPGNILFLPGGRLGLIDFGIVGRLDEDFRYQAARLILGLQERDLQAVMEVTLKLGKPMAAVDYQALYEDTAELVDRVTGMGKGDVNLAGLLLGMVELARRHSIRMPGTFFVLGRTIMEGESLARRLDPSLDLVQVSGPLAASYLRSRLRPNPTPGRTYHRAASTLQDLLELPRDISRSLDKLARGQLTIIFVHRGLETLYHRLDMVSARLSAALIVAALIGAGALILHAGAGPKTGGLSILGLGVLGGALILGCLWALLLKVGQKE</sequence>
<protein>
    <submittedName>
        <fullName evidence="4">Predicted unusual protein kinase</fullName>
    </submittedName>
</protein>
<dbReference type="InterPro" id="IPR000719">
    <property type="entry name" value="Prot_kinase_dom"/>
</dbReference>
<organism evidence="4">
    <name type="scientific">Moorella thermoacetica Y72</name>
    <dbReference type="NCBI Taxonomy" id="1325331"/>
    <lineage>
        <taxon>Bacteria</taxon>
        <taxon>Bacillati</taxon>
        <taxon>Bacillota</taxon>
        <taxon>Clostridia</taxon>
        <taxon>Neomoorellales</taxon>
        <taxon>Neomoorellaceae</taxon>
        <taxon>Neomoorella</taxon>
    </lineage>
</organism>
<feature type="domain" description="Protein kinase" evidence="3">
    <location>
        <begin position="129"/>
        <end position="457"/>
    </location>
</feature>